<dbReference type="Pfam" id="PF13855">
    <property type="entry name" value="LRR_8"/>
    <property type="match status" value="3"/>
</dbReference>
<evidence type="ECO:0000256" key="7">
    <source>
        <dbReference type="ARBA" id="ARBA00022737"/>
    </source>
</evidence>
<dbReference type="InterPro" id="IPR046956">
    <property type="entry name" value="RLP23-like"/>
</dbReference>
<keyword evidence="17" id="KW-1185">Reference proteome</keyword>
<sequence length="1022" mass="114645">MGLPALLIGFFCLAALNAGFCNGGCIERERQALLKLKQDMVDPAHLLASWVADDEDCCRWKRVVCDNVTSHILELHLRTPPLDYDLARIQYEANGGFLQLGGKISPSLRHLKHLRYLDLSDNGFGIQIPNFIGSLRSLRLLNLSNSGFVGEVPHHIGNLSNLKHLDLNGNNYLQVEDFRWLSSLSSLEFLDMSWVNLVKVSNWPHMISALPSLVELHLSSCNLGPHDEVHPITNINLSSLDVLDLSHNPGLVNFSNINWVFGLRKLIFLDLSWTNFAHSIPYYLQNLTVLRHLDLSYNSFNSLVPNWLDNFSHLEFLDLSYNNFEGEIPIRSIGKLCNLRFLSFTDVNLTLQTSHILEIFSGCVSNSLESLHLESCQLSGQLTSRLGNFKIMKELDLSSNSISGPIPMSIGELQCLKVLYLSSNKLNGSLPKSFGQLANLEDIDISLNSFEGSLPKSFGQLSNLKYVDISQNSFEGIVSEIHFVSLTKLNTFIADGNSLMILRVNPNWVPHFQIFELRLASWHLGLQFPQWLHSQKYLRYLDISNTRISDMVPSWFWGVSSQCVYVNISHNQIHGQLPNVLNSSPTFFGTVIDFNSNNFTGPLARISSNVVSLDMSNNNLSGSLFHFLCGEMNEFMTMNILNLGKNFLFGELPDCWTNWQYLNAIVLADNQLTGGIPRSIGALGALSSLHLQENYLTGEIPLSLSNCTNLEILQLRENELDGSIPPWMGHSLSNLKILDLGSNKFSGHIPNDLCLLNSLQILSLAQNNLSGSLPRCIGNISVLLSTNSHSHEFFSGYGSSDGYFHSEFSYQDATFVSIKGQWLEYDKTLYLVKIMDFSGNNLSGEIPSEVTNLQGLQSLNLSHNFFIGRIPKEIGNMRMLESVDFSGNNLSGSIPESMSNLTFLSYLNLSNNQLVGRIPLGTQLQGFNPSNFAGNKQLCGLPLADNCSCINGNCGPSIETRGRKHRNGVEINWFFVSMTLGFIVGFWSVLSPLVISRRWRCMYYQFLEEMWWKISAFISKYF</sequence>
<evidence type="ECO:0000256" key="4">
    <source>
        <dbReference type="ARBA" id="ARBA00022614"/>
    </source>
</evidence>
<dbReference type="SMART" id="SM00369">
    <property type="entry name" value="LRR_TYP"/>
    <property type="match status" value="11"/>
</dbReference>
<feature type="transmembrane region" description="Helical" evidence="12">
    <location>
        <begin position="973"/>
        <end position="995"/>
    </location>
</feature>
<dbReference type="InterPro" id="IPR001611">
    <property type="entry name" value="Leu-rich_rpt"/>
</dbReference>
<evidence type="ECO:0000256" key="13">
    <source>
        <dbReference type="SAM" id="SignalP"/>
    </source>
</evidence>
<dbReference type="PROSITE" id="PS00018">
    <property type="entry name" value="EF_HAND_1"/>
    <property type="match status" value="1"/>
</dbReference>
<name>A0AAV5KX43_9ROSI</name>
<keyword evidence="7" id="KW-0677">Repeat</keyword>
<dbReference type="InterPro" id="IPR032675">
    <property type="entry name" value="LRR_dom_sf"/>
</dbReference>
<keyword evidence="8 12" id="KW-1133">Transmembrane helix</keyword>
<organism evidence="16 17">
    <name type="scientific">Rubroshorea leprosula</name>
    <dbReference type="NCBI Taxonomy" id="152421"/>
    <lineage>
        <taxon>Eukaryota</taxon>
        <taxon>Viridiplantae</taxon>
        <taxon>Streptophyta</taxon>
        <taxon>Embryophyta</taxon>
        <taxon>Tracheophyta</taxon>
        <taxon>Spermatophyta</taxon>
        <taxon>Magnoliopsida</taxon>
        <taxon>eudicotyledons</taxon>
        <taxon>Gunneridae</taxon>
        <taxon>Pentapetalae</taxon>
        <taxon>rosids</taxon>
        <taxon>malvids</taxon>
        <taxon>Malvales</taxon>
        <taxon>Dipterocarpaceae</taxon>
        <taxon>Rubroshorea</taxon>
    </lineage>
</organism>
<dbReference type="SUPFAM" id="SSF52047">
    <property type="entry name" value="RNI-like"/>
    <property type="match status" value="1"/>
</dbReference>
<dbReference type="InterPro" id="IPR018247">
    <property type="entry name" value="EF_Hand_1_Ca_BS"/>
</dbReference>
<evidence type="ECO:0000259" key="14">
    <source>
        <dbReference type="Pfam" id="PF08263"/>
    </source>
</evidence>
<evidence type="ECO:0000313" key="17">
    <source>
        <dbReference type="Proteomes" id="UP001054252"/>
    </source>
</evidence>
<evidence type="ECO:0000256" key="10">
    <source>
        <dbReference type="ARBA" id="ARBA00023170"/>
    </source>
</evidence>
<keyword evidence="3" id="KW-1003">Cell membrane</keyword>
<dbReference type="PANTHER" id="PTHR48063:SF98">
    <property type="entry name" value="LRR RECEPTOR-LIKE SERINE_THREONINE-PROTEIN KINASE FLS2"/>
    <property type="match status" value="1"/>
</dbReference>
<dbReference type="InterPro" id="IPR003591">
    <property type="entry name" value="Leu-rich_rpt_typical-subtyp"/>
</dbReference>
<evidence type="ECO:0000313" key="16">
    <source>
        <dbReference type="EMBL" id="GKV29239.1"/>
    </source>
</evidence>
<dbReference type="Gene3D" id="3.80.10.10">
    <property type="entry name" value="Ribonuclease Inhibitor"/>
    <property type="match status" value="3"/>
</dbReference>
<feature type="chain" id="PRO_5043371967" description="Leucine-rich repeat-containing N-terminal plant-type domain-containing protein" evidence="13">
    <location>
        <begin position="24"/>
        <end position="1022"/>
    </location>
</feature>
<keyword evidence="6 13" id="KW-0732">Signal</keyword>
<dbReference type="FunFam" id="3.80.10.10:FF:000111">
    <property type="entry name" value="LRR receptor-like serine/threonine-protein kinase ERECTA"/>
    <property type="match status" value="1"/>
</dbReference>
<dbReference type="PROSITE" id="PS51450">
    <property type="entry name" value="LRR"/>
    <property type="match status" value="2"/>
</dbReference>
<evidence type="ECO:0000256" key="11">
    <source>
        <dbReference type="ARBA" id="ARBA00023180"/>
    </source>
</evidence>
<proteinExistence type="inferred from homology"/>
<dbReference type="AlphaFoldDB" id="A0AAV5KX43"/>
<evidence type="ECO:0000256" key="12">
    <source>
        <dbReference type="SAM" id="Phobius"/>
    </source>
</evidence>
<evidence type="ECO:0000256" key="5">
    <source>
        <dbReference type="ARBA" id="ARBA00022692"/>
    </source>
</evidence>
<dbReference type="EMBL" id="BPVZ01000082">
    <property type="protein sequence ID" value="GKV29239.1"/>
    <property type="molecule type" value="Genomic_DNA"/>
</dbReference>
<feature type="domain" description="Leucine-rich repeat-containing N-terminal plant-type" evidence="14">
    <location>
        <begin position="28"/>
        <end position="66"/>
    </location>
</feature>
<evidence type="ECO:0000256" key="3">
    <source>
        <dbReference type="ARBA" id="ARBA00022475"/>
    </source>
</evidence>
<dbReference type="Pfam" id="PF08263">
    <property type="entry name" value="LRRNT_2"/>
    <property type="match status" value="1"/>
</dbReference>
<dbReference type="PANTHER" id="PTHR48063">
    <property type="entry name" value="LRR RECEPTOR-LIKE KINASE"/>
    <property type="match status" value="1"/>
</dbReference>
<feature type="domain" description="Disease resistance R13L4/SHOC-2-like LRR" evidence="15">
    <location>
        <begin position="107"/>
        <end position="218"/>
    </location>
</feature>
<dbReference type="GO" id="GO:0005886">
    <property type="term" value="C:plasma membrane"/>
    <property type="evidence" value="ECO:0007669"/>
    <property type="project" value="UniProtKB-SubCell"/>
</dbReference>
<evidence type="ECO:0008006" key="18">
    <source>
        <dbReference type="Google" id="ProtNLM"/>
    </source>
</evidence>
<dbReference type="Proteomes" id="UP001054252">
    <property type="component" value="Unassembled WGS sequence"/>
</dbReference>
<protein>
    <recommendedName>
        <fullName evidence="18">Leucine-rich repeat-containing N-terminal plant-type domain-containing protein</fullName>
    </recommendedName>
</protein>
<comment type="caution">
    <text evidence="16">The sequence shown here is derived from an EMBL/GenBank/DDBJ whole genome shotgun (WGS) entry which is preliminary data.</text>
</comment>
<keyword evidence="4" id="KW-0433">Leucine-rich repeat</keyword>
<dbReference type="SMART" id="SM00365">
    <property type="entry name" value="LRR_SD22"/>
    <property type="match status" value="5"/>
</dbReference>
<evidence type="ECO:0000259" key="15">
    <source>
        <dbReference type="Pfam" id="PF23598"/>
    </source>
</evidence>
<gene>
    <name evidence="16" type="ORF">SLEP1_g38180</name>
</gene>
<keyword evidence="11" id="KW-0325">Glycoprotein</keyword>
<evidence type="ECO:0000256" key="6">
    <source>
        <dbReference type="ARBA" id="ARBA00022729"/>
    </source>
</evidence>
<comment type="subcellular location">
    <subcellularLocation>
        <location evidence="1">Cell membrane</location>
        <topology evidence="1">Single-pass type I membrane protein</topology>
    </subcellularLocation>
</comment>
<keyword evidence="9 12" id="KW-0472">Membrane</keyword>
<evidence type="ECO:0000256" key="9">
    <source>
        <dbReference type="ARBA" id="ARBA00023136"/>
    </source>
</evidence>
<dbReference type="Pfam" id="PF23598">
    <property type="entry name" value="LRR_14"/>
    <property type="match status" value="2"/>
</dbReference>
<feature type="domain" description="Disease resistance R13L4/SHOC-2-like LRR" evidence="15">
    <location>
        <begin position="371"/>
        <end position="556"/>
    </location>
</feature>
<keyword evidence="5 12" id="KW-0812">Transmembrane</keyword>
<evidence type="ECO:0000256" key="8">
    <source>
        <dbReference type="ARBA" id="ARBA00022989"/>
    </source>
</evidence>
<dbReference type="SUPFAM" id="SSF52058">
    <property type="entry name" value="L domain-like"/>
    <property type="match status" value="2"/>
</dbReference>
<keyword evidence="10" id="KW-0675">Receptor</keyword>
<comment type="similarity">
    <text evidence="2">Belongs to the RLP family.</text>
</comment>
<dbReference type="Pfam" id="PF00560">
    <property type="entry name" value="LRR_1"/>
    <property type="match status" value="3"/>
</dbReference>
<accession>A0AAV5KX43</accession>
<evidence type="ECO:0000256" key="1">
    <source>
        <dbReference type="ARBA" id="ARBA00004251"/>
    </source>
</evidence>
<feature type="signal peptide" evidence="13">
    <location>
        <begin position="1"/>
        <end position="23"/>
    </location>
</feature>
<dbReference type="InterPro" id="IPR055414">
    <property type="entry name" value="LRR_R13L4/SHOC2-like"/>
</dbReference>
<dbReference type="FunFam" id="3.80.10.10:FF:000095">
    <property type="entry name" value="LRR receptor-like serine/threonine-protein kinase GSO1"/>
    <property type="match status" value="2"/>
</dbReference>
<reference evidence="16 17" key="1">
    <citation type="journal article" date="2021" name="Commun. Biol.">
        <title>The genome of Shorea leprosula (Dipterocarpaceae) highlights the ecological relevance of drought in aseasonal tropical rainforests.</title>
        <authorList>
            <person name="Ng K.K.S."/>
            <person name="Kobayashi M.J."/>
            <person name="Fawcett J.A."/>
            <person name="Hatakeyama M."/>
            <person name="Paape T."/>
            <person name="Ng C.H."/>
            <person name="Ang C.C."/>
            <person name="Tnah L.H."/>
            <person name="Lee C.T."/>
            <person name="Nishiyama T."/>
            <person name="Sese J."/>
            <person name="O'Brien M.J."/>
            <person name="Copetti D."/>
            <person name="Mohd Noor M.I."/>
            <person name="Ong R.C."/>
            <person name="Putra M."/>
            <person name="Sireger I.Z."/>
            <person name="Indrioko S."/>
            <person name="Kosugi Y."/>
            <person name="Izuno A."/>
            <person name="Isagi Y."/>
            <person name="Lee S.L."/>
            <person name="Shimizu K.K."/>
        </authorList>
    </citation>
    <scope>NUCLEOTIDE SEQUENCE [LARGE SCALE GENOMIC DNA]</scope>
    <source>
        <strain evidence="16">214</strain>
    </source>
</reference>
<dbReference type="InterPro" id="IPR013210">
    <property type="entry name" value="LRR_N_plant-typ"/>
</dbReference>
<evidence type="ECO:0000256" key="2">
    <source>
        <dbReference type="ARBA" id="ARBA00009592"/>
    </source>
</evidence>